<dbReference type="AlphaFoldDB" id="A0A319EYV1"/>
<name>A0A319EYV1_ASPSB</name>
<dbReference type="EMBL" id="KZ826340">
    <property type="protein sequence ID" value="PYI07599.1"/>
    <property type="molecule type" value="Genomic_DNA"/>
</dbReference>
<keyword evidence="3" id="KW-1185">Reference proteome</keyword>
<evidence type="ECO:0000313" key="2">
    <source>
        <dbReference type="EMBL" id="PYI07599.1"/>
    </source>
</evidence>
<accession>A0A319EYV1</accession>
<dbReference type="Proteomes" id="UP000248423">
    <property type="component" value="Unassembled WGS sequence"/>
</dbReference>
<evidence type="ECO:0000256" key="1">
    <source>
        <dbReference type="SAM" id="MobiDB-lite"/>
    </source>
</evidence>
<organism evidence="2 3">
    <name type="scientific">Aspergillus sclerotiicarbonarius (strain CBS 121057 / IBT 28362)</name>
    <dbReference type="NCBI Taxonomy" id="1448318"/>
    <lineage>
        <taxon>Eukaryota</taxon>
        <taxon>Fungi</taxon>
        <taxon>Dikarya</taxon>
        <taxon>Ascomycota</taxon>
        <taxon>Pezizomycotina</taxon>
        <taxon>Eurotiomycetes</taxon>
        <taxon>Eurotiomycetidae</taxon>
        <taxon>Eurotiales</taxon>
        <taxon>Aspergillaceae</taxon>
        <taxon>Aspergillus</taxon>
        <taxon>Aspergillus subgen. Circumdati</taxon>
    </lineage>
</organism>
<evidence type="ECO:0000313" key="3">
    <source>
        <dbReference type="Proteomes" id="UP000248423"/>
    </source>
</evidence>
<dbReference type="VEuPathDB" id="FungiDB:BO78DRAFT_428735"/>
<protein>
    <submittedName>
        <fullName evidence="2">Uncharacterized protein</fullName>
    </submittedName>
</protein>
<reference evidence="2 3" key="1">
    <citation type="submission" date="2018-02" db="EMBL/GenBank/DDBJ databases">
        <title>The genomes of Aspergillus section Nigri reveals drivers in fungal speciation.</title>
        <authorList>
            <consortium name="DOE Joint Genome Institute"/>
            <person name="Vesth T.C."/>
            <person name="Nybo J."/>
            <person name="Theobald S."/>
            <person name="Brandl J."/>
            <person name="Frisvad J.C."/>
            <person name="Nielsen K.F."/>
            <person name="Lyhne E.K."/>
            <person name="Kogle M.E."/>
            <person name="Kuo A."/>
            <person name="Riley R."/>
            <person name="Clum A."/>
            <person name="Nolan M."/>
            <person name="Lipzen A."/>
            <person name="Salamov A."/>
            <person name="Henrissat B."/>
            <person name="Wiebenga A."/>
            <person name="De vries R.P."/>
            <person name="Grigoriev I.V."/>
            <person name="Mortensen U.H."/>
            <person name="Andersen M.R."/>
            <person name="Baker S.E."/>
        </authorList>
    </citation>
    <scope>NUCLEOTIDE SEQUENCE [LARGE SCALE GENOMIC DNA]</scope>
    <source>
        <strain evidence="2 3">CBS 121057</strain>
    </source>
</reference>
<feature type="region of interest" description="Disordered" evidence="1">
    <location>
        <begin position="1"/>
        <end position="20"/>
    </location>
</feature>
<sequence length="162" mass="17598">MASPPSDGAMTTDTPSSIPPSILVQNHDHHILSAVLIILPVLRSRPELKITVPNKGTKCEPEYDIRRTRASVVFHSHALGPMDPSLLTVPLPCFRKIHLHFDRPPVGSLVEVRRRWAELMGESGACRDFLRLTPGSVIADDKMIVNLPDGTGAAEAADACVP</sequence>
<proteinExistence type="predicted"/>
<gene>
    <name evidence="2" type="ORF">BO78DRAFT_428735</name>
</gene>